<sequence length="298" mass="34034">MSHLKLFGDTPLLNDLDTVDIQNIVSAIDLPYHQITRYSTYHIRHPRIFTRPRTGDILNALLKVKNLEECDLRCEVRTARLDKQLNIPQSCQKLRALTLNSWAYQFPHSVLAQLLDALVVPHLSNLKVHCYVDRERQRDTEETFRAIRGIISRSQSPLTTFHFTHGNIDETDLLHLFRSISSTLRGVRLLDVGPIALTDGILTPLLISNANNVLLPRLHTLHVSGEMQFDTNLFVEMVESRWTCELPSFQRLRTIKLCRVSGPNEEKGNGELGRTSILSKLEKYRTEGLKLSYCIASA</sequence>
<dbReference type="AlphaFoldDB" id="A0AA39PGS7"/>
<reference evidence="1" key="1">
    <citation type="submission" date="2023-06" db="EMBL/GenBank/DDBJ databases">
        <authorList>
            <consortium name="Lawrence Berkeley National Laboratory"/>
            <person name="Ahrendt S."/>
            <person name="Sahu N."/>
            <person name="Indic B."/>
            <person name="Wong-Bajracharya J."/>
            <person name="Merenyi Z."/>
            <person name="Ke H.-M."/>
            <person name="Monk M."/>
            <person name="Kocsube S."/>
            <person name="Drula E."/>
            <person name="Lipzen A."/>
            <person name="Balint B."/>
            <person name="Henrissat B."/>
            <person name="Andreopoulos B."/>
            <person name="Martin F.M."/>
            <person name="Harder C.B."/>
            <person name="Rigling D."/>
            <person name="Ford K.L."/>
            <person name="Foster G.D."/>
            <person name="Pangilinan J."/>
            <person name="Papanicolaou A."/>
            <person name="Barry K."/>
            <person name="LaButti K."/>
            <person name="Viragh M."/>
            <person name="Koriabine M."/>
            <person name="Yan M."/>
            <person name="Riley R."/>
            <person name="Champramary S."/>
            <person name="Plett K.L."/>
            <person name="Tsai I.J."/>
            <person name="Slot J."/>
            <person name="Sipos G."/>
            <person name="Plett J."/>
            <person name="Nagy L.G."/>
            <person name="Grigoriev I.V."/>
        </authorList>
    </citation>
    <scope>NUCLEOTIDE SEQUENCE</scope>
    <source>
        <strain evidence="1">ICMP 16352</strain>
    </source>
</reference>
<evidence type="ECO:0000313" key="1">
    <source>
        <dbReference type="EMBL" id="KAK0483993.1"/>
    </source>
</evidence>
<accession>A0AA39PGS7</accession>
<comment type="caution">
    <text evidence="1">The sequence shown here is derived from an EMBL/GenBank/DDBJ whole genome shotgun (WGS) entry which is preliminary data.</text>
</comment>
<evidence type="ECO:0000313" key="2">
    <source>
        <dbReference type="Proteomes" id="UP001175227"/>
    </source>
</evidence>
<name>A0AA39PGS7_9AGAR</name>
<organism evidence="1 2">
    <name type="scientific">Armillaria novae-zelandiae</name>
    <dbReference type="NCBI Taxonomy" id="153914"/>
    <lineage>
        <taxon>Eukaryota</taxon>
        <taxon>Fungi</taxon>
        <taxon>Dikarya</taxon>
        <taxon>Basidiomycota</taxon>
        <taxon>Agaricomycotina</taxon>
        <taxon>Agaricomycetes</taxon>
        <taxon>Agaricomycetidae</taxon>
        <taxon>Agaricales</taxon>
        <taxon>Marasmiineae</taxon>
        <taxon>Physalacriaceae</taxon>
        <taxon>Armillaria</taxon>
    </lineage>
</organism>
<dbReference type="Proteomes" id="UP001175227">
    <property type="component" value="Unassembled WGS sequence"/>
</dbReference>
<gene>
    <name evidence="1" type="ORF">IW261DRAFT_1561772</name>
</gene>
<dbReference type="InterPro" id="IPR032675">
    <property type="entry name" value="LRR_dom_sf"/>
</dbReference>
<keyword evidence="2" id="KW-1185">Reference proteome</keyword>
<dbReference type="EMBL" id="JAUEPR010000006">
    <property type="protein sequence ID" value="KAK0483993.1"/>
    <property type="molecule type" value="Genomic_DNA"/>
</dbReference>
<dbReference type="Gene3D" id="3.80.10.10">
    <property type="entry name" value="Ribonuclease Inhibitor"/>
    <property type="match status" value="1"/>
</dbReference>
<proteinExistence type="predicted"/>
<protein>
    <submittedName>
        <fullName evidence="1">Uncharacterized protein</fullName>
    </submittedName>
</protein>